<feature type="domain" description="BTB" evidence="5">
    <location>
        <begin position="145"/>
        <end position="215"/>
    </location>
</feature>
<comment type="function">
    <text evidence="1">May act as a substrate-specific adapter of an E3 ubiquitin-protein ligase complex (CUL3-RBX1-BTB) which mediates the ubiquitination and subsequent proteasomal degradation of target proteins.</text>
</comment>
<dbReference type="InterPro" id="IPR000210">
    <property type="entry name" value="BTB/POZ_dom"/>
</dbReference>
<feature type="region of interest" description="Disordered" evidence="4">
    <location>
        <begin position="41"/>
        <end position="140"/>
    </location>
</feature>
<dbReference type="OrthoDB" id="1855062at2759"/>
<dbReference type="GO" id="GO:0016567">
    <property type="term" value="P:protein ubiquitination"/>
    <property type="evidence" value="ECO:0007669"/>
    <property type="project" value="UniProtKB-UniPathway"/>
</dbReference>
<feature type="compositionally biased region" description="Pro residues" evidence="4">
    <location>
        <begin position="53"/>
        <end position="66"/>
    </location>
</feature>
<dbReference type="InterPro" id="IPR058039">
    <property type="entry name" value="At3g05675-like_ankyrin"/>
</dbReference>
<dbReference type="Proteomes" id="UP000663760">
    <property type="component" value="Chromosome 3"/>
</dbReference>
<keyword evidence="3" id="KW-0833">Ubl conjugation pathway</keyword>
<evidence type="ECO:0000313" key="7">
    <source>
        <dbReference type="Proteomes" id="UP000663760"/>
    </source>
</evidence>
<evidence type="ECO:0000256" key="4">
    <source>
        <dbReference type="SAM" id="MobiDB-lite"/>
    </source>
</evidence>
<dbReference type="PANTHER" id="PTHR31060:SF5">
    <property type="entry name" value="PRLI-INTERACTING FACTOR G, PUTATIVE, EXPRESSED-RELATED"/>
    <property type="match status" value="1"/>
</dbReference>
<dbReference type="AlphaFoldDB" id="A0A7I8K9H9"/>
<dbReference type="Pfam" id="PF25553">
    <property type="entry name" value="BTB-POZ_ANK-like"/>
    <property type="match status" value="1"/>
</dbReference>
<evidence type="ECO:0000256" key="3">
    <source>
        <dbReference type="ARBA" id="ARBA00022786"/>
    </source>
</evidence>
<evidence type="ECO:0000256" key="2">
    <source>
        <dbReference type="ARBA" id="ARBA00004906"/>
    </source>
</evidence>
<name>A0A7I8K9H9_SPIIN</name>
<evidence type="ECO:0000256" key="1">
    <source>
        <dbReference type="ARBA" id="ARBA00002668"/>
    </source>
</evidence>
<accession>A0A7I8K9H9</accession>
<dbReference type="PANTHER" id="PTHR31060">
    <property type="entry name" value="OSJNBA0011J08.25 PROTEIN-RELATED"/>
    <property type="match status" value="1"/>
</dbReference>
<keyword evidence="7" id="KW-1185">Reference proteome</keyword>
<dbReference type="PROSITE" id="PS50097">
    <property type="entry name" value="BTB"/>
    <property type="match status" value="1"/>
</dbReference>
<feature type="compositionally biased region" description="Pro residues" evidence="4">
    <location>
        <begin position="114"/>
        <end position="124"/>
    </location>
</feature>
<sequence length="535" mass="58923">MGDFGVRRVEPVHTKIKNVPIAVTPEGFWCCPSPVVFQKTLKSQNHQSRRKPSPSPAPPLPPPPPASGAVAGHKHSAQRTQLPTAEKKHSSPNPSGSPAVADDQRCSKPEAPAVSPPAPPPKAPKPSTESLPQKISVGFGHPDTSDLKVVLSGKEGIAVRMSVHKNVLSENSVFFAGKLSRQAPLACIDIGDCEDVEIYVETIGLMYCKEMKQRLIKQSVPRVLRVLKVAESLGFRSCVRSCLEYLEAAPWVGEEEDSVVSSVRRLQSGGADFGVSPILKRVSSDISNPPNDTLAHIIELVLKSSEERGRREMKALVLKLLRENSLLISGAADICAETLYRSCRRCLSSLLLLAGQGEDTPSEGKETVARRVALEADNLLWMAEIMADRHVADELAIMWAGQEELAALHAKLPVASRHPISCITARLFVGIGKGEMLPSKEIRQRLLQVWLQPLIDDYSWLQHGCRTFNRKAVEEGIGRTILTLPLEDQQSILLSWLGSFLKVGDRCPNLQRAFEVWWRRTFIRPHMENDRSGPL</sequence>
<organism evidence="6 7">
    <name type="scientific">Spirodela intermedia</name>
    <name type="common">Intermediate duckweed</name>
    <dbReference type="NCBI Taxonomy" id="51605"/>
    <lineage>
        <taxon>Eukaryota</taxon>
        <taxon>Viridiplantae</taxon>
        <taxon>Streptophyta</taxon>
        <taxon>Embryophyta</taxon>
        <taxon>Tracheophyta</taxon>
        <taxon>Spermatophyta</taxon>
        <taxon>Magnoliopsida</taxon>
        <taxon>Liliopsida</taxon>
        <taxon>Araceae</taxon>
        <taxon>Lemnoideae</taxon>
        <taxon>Spirodela</taxon>
    </lineage>
</organism>
<evidence type="ECO:0000313" key="6">
    <source>
        <dbReference type="EMBL" id="CAA7393826.1"/>
    </source>
</evidence>
<reference evidence="6" key="1">
    <citation type="submission" date="2020-02" db="EMBL/GenBank/DDBJ databases">
        <authorList>
            <person name="Scholz U."/>
            <person name="Mascher M."/>
            <person name="Fiebig A."/>
        </authorList>
    </citation>
    <scope>NUCLEOTIDE SEQUENCE</scope>
</reference>
<dbReference type="Gene3D" id="3.30.710.10">
    <property type="entry name" value="Potassium Channel Kv1.1, Chain A"/>
    <property type="match status" value="1"/>
</dbReference>
<dbReference type="UniPathway" id="UPA00143"/>
<gene>
    <name evidence="6" type="ORF">SI8410_03004531</name>
</gene>
<dbReference type="EMBL" id="LR746266">
    <property type="protein sequence ID" value="CAA7393826.1"/>
    <property type="molecule type" value="Genomic_DNA"/>
</dbReference>
<evidence type="ECO:0000259" key="5">
    <source>
        <dbReference type="PROSITE" id="PS50097"/>
    </source>
</evidence>
<proteinExistence type="predicted"/>
<comment type="pathway">
    <text evidence="2">Protein modification; protein ubiquitination.</text>
</comment>
<protein>
    <recommendedName>
        <fullName evidence="5">BTB domain-containing protein</fullName>
    </recommendedName>
</protein>
<dbReference type="InterPro" id="IPR011333">
    <property type="entry name" value="SKP1/BTB/POZ_sf"/>
</dbReference>
<dbReference type="InterPro" id="IPR038920">
    <property type="entry name" value="At3g05675-like"/>
</dbReference>